<dbReference type="Proteomes" id="UP001183643">
    <property type="component" value="Unassembled WGS sequence"/>
</dbReference>
<gene>
    <name evidence="1" type="ORF">J2S41_004528</name>
</gene>
<protein>
    <submittedName>
        <fullName evidence="1">Uncharacterized protein</fullName>
    </submittedName>
</protein>
<evidence type="ECO:0000313" key="1">
    <source>
        <dbReference type="EMBL" id="MDR7277750.1"/>
    </source>
</evidence>
<keyword evidence="2" id="KW-1185">Reference proteome</keyword>
<dbReference type="AlphaFoldDB" id="A0AAE3YSC2"/>
<proteinExistence type="predicted"/>
<accession>A0AAE3YSC2</accession>
<reference evidence="1" key="1">
    <citation type="submission" date="2023-07" db="EMBL/GenBank/DDBJ databases">
        <title>Sequencing the genomes of 1000 actinobacteria strains.</title>
        <authorList>
            <person name="Klenk H.-P."/>
        </authorList>
    </citation>
    <scope>NUCLEOTIDE SEQUENCE</scope>
    <source>
        <strain evidence="1">DSM 44707</strain>
    </source>
</reference>
<dbReference type="EMBL" id="JAVDYB010000001">
    <property type="protein sequence ID" value="MDR7277750.1"/>
    <property type="molecule type" value="Genomic_DNA"/>
</dbReference>
<comment type="caution">
    <text evidence="1">The sequence shown here is derived from an EMBL/GenBank/DDBJ whole genome shotgun (WGS) entry which is preliminary data.</text>
</comment>
<name>A0AAE3YSC2_9ACTN</name>
<dbReference type="RefSeq" id="WP_310370233.1">
    <property type="nucleotide sequence ID" value="NZ_JAVDYB010000001.1"/>
</dbReference>
<sequence length="198" mass="21617">MLDVALARCDDDTRARFALALAARTAAPQVSTPSGDLDHESWVDDIERAAAALAGQSFAFASALLQRWTAVTDPHRLGERGHYLYARSTTLLGDLRRDQGMISGLLSAVHSYTIARSVYQHFAGWCPACSIPYTDHGGDPQYVRQAPGVLASISPTLAQARVEESSERSRAALNAHIEIPAPHHDTKADQNRSFYFAR</sequence>
<evidence type="ECO:0000313" key="2">
    <source>
        <dbReference type="Proteomes" id="UP001183643"/>
    </source>
</evidence>
<organism evidence="1 2">
    <name type="scientific">Catenuloplanes atrovinosus</name>
    <dbReference type="NCBI Taxonomy" id="137266"/>
    <lineage>
        <taxon>Bacteria</taxon>
        <taxon>Bacillati</taxon>
        <taxon>Actinomycetota</taxon>
        <taxon>Actinomycetes</taxon>
        <taxon>Micromonosporales</taxon>
        <taxon>Micromonosporaceae</taxon>
        <taxon>Catenuloplanes</taxon>
    </lineage>
</organism>